<organism evidence="12 13">
    <name type="scientific">Camellia sinensis</name>
    <name type="common">Tea plant</name>
    <name type="synonym">Thea sinensis</name>
    <dbReference type="NCBI Taxonomy" id="4442"/>
    <lineage>
        <taxon>Eukaryota</taxon>
        <taxon>Viridiplantae</taxon>
        <taxon>Streptophyta</taxon>
        <taxon>Embryophyta</taxon>
        <taxon>Tracheophyta</taxon>
        <taxon>Spermatophyta</taxon>
        <taxon>Magnoliopsida</taxon>
        <taxon>eudicotyledons</taxon>
        <taxon>Gunneridae</taxon>
        <taxon>Pentapetalae</taxon>
        <taxon>asterids</taxon>
        <taxon>Ericales</taxon>
        <taxon>Theaceae</taxon>
        <taxon>Camellia</taxon>
    </lineage>
</organism>
<evidence type="ECO:0000259" key="10">
    <source>
        <dbReference type="Pfam" id="PF00316"/>
    </source>
</evidence>
<evidence type="ECO:0000256" key="4">
    <source>
        <dbReference type="ARBA" id="ARBA00013093"/>
    </source>
</evidence>
<comment type="similarity">
    <text evidence="3">Belongs to the FBPase class 1 family.</text>
</comment>
<dbReference type="Pfam" id="PF18913">
    <property type="entry name" value="FBPase_C"/>
    <property type="match status" value="1"/>
</dbReference>
<dbReference type="InterPro" id="IPR000146">
    <property type="entry name" value="FBPase_class-1"/>
</dbReference>
<feature type="domain" description="Fructose-1-6-bisphosphatase class I N-terminal" evidence="10">
    <location>
        <begin position="277"/>
        <end position="410"/>
    </location>
</feature>
<comment type="catalytic activity">
    <reaction evidence="1">
        <text>beta-D-fructose 1,6-bisphosphate + H2O = beta-D-fructose 6-phosphate + phosphate</text>
        <dbReference type="Rhea" id="RHEA:11064"/>
        <dbReference type="ChEBI" id="CHEBI:15377"/>
        <dbReference type="ChEBI" id="CHEBI:32966"/>
        <dbReference type="ChEBI" id="CHEBI:43474"/>
        <dbReference type="ChEBI" id="CHEBI:57634"/>
        <dbReference type="EC" id="3.1.3.11"/>
    </reaction>
</comment>
<dbReference type="EC" id="3.1.3.11" evidence="4"/>
<dbReference type="GO" id="GO:0015979">
    <property type="term" value="P:photosynthesis"/>
    <property type="evidence" value="ECO:0007669"/>
    <property type="project" value="UniProtKB-ARBA"/>
</dbReference>
<dbReference type="InterPro" id="IPR044015">
    <property type="entry name" value="FBPase_C_dom"/>
</dbReference>
<dbReference type="SUPFAM" id="SSF56655">
    <property type="entry name" value="Carbohydrate phosphatase"/>
    <property type="match status" value="2"/>
</dbReference>
<dbReference type="GO" id="GO:0042132">
    <property type="term" value="F:fructose 1,6-bisphosphate 1-phosphatase activity"/>
    <property type="evidence" value="ECO:0007669"/>
    <property type="project" value="UniProtKB-EC"/>
</dbReference>
<dbReference type="InterPro" id="IPR028343">
    <property type="entry name" value="FBPtase"/>
</dbReference>
<keyword evidence="7" id="KW-0460">Magnesium</keyword>
<dbReference type="GO" id="GO:0006002">
    <property type="term" value="P:fructose 6-phosphate metabolic process"/>
    <property type="evidence" value="ECO:0007669"/>
    <property type="project" value="TreeGrafter"/>
</dbReference>
<dbReference type="Pfam" id="PF00316">
    <property type="entry name" value="FBPase"/>
    <property type="match status" value="2"/>
</dbReference>
<reference evidence="12 13" key="2">
    <citation type="submission" date="2020-07" db="EMBL/GenBank/DDBJ databases">
        <title>Genome assembly of wild tea tree DASZ reveals pedigree and selection history of tea varieties.</title>
        <authorList>
            <person name="Zhang W."/>
        </authorList>
    </citation>
    <scope>NUCLEOTIDE SEQUENCE [LARGE SCALE GENOMIC DNA]</scope>
    <source>
        <strain evidence="13">cv. G240</strain>
        <tissue evidence="12">Leaf</tissue>
    </source>
</reference>
<dbReference type="Gene3D" id="3.30.540.10">
    <property type="entry name" value="Fructose-1,6-Bisphosphatase, subunit A, domain 1"/>
    <property type="match status" value="2"/>
</dbReference>
<evidence type="ECO:0000256" key="9">
    <source>
        <dbReference type="ARBA" id="ARBA00032973"/>
    </source>
</evidence>
<evidence type="ECO:0000256" key="8">
    <source>
        <dbReference type="ARBA" id="ARBA00023277"/>
    </source>
</evidence>
<evidence type="ECO:0000256" key="5">
    <source>
        <dbReference type="ARBA" id="ARBA00022723"/>
    </source>
</evidence>
<dbReference type="PIRSF" id="PIRSF500210">
    <property type="entry name" value="FBPtase"/>
    <property type="match status" value="1"/>
</dbReference>
<feature type="domain" description="Fructose-1-6-bisphosphatase class I N-terminal" evidence="10">
    <location>
        <begin position="84"/>
        <end position="148"/>
    </location>
</feature>
<evidence type="ECO:0000256" key="7">
    <source>
        <dbReference type="ARBA" id="ARBA00022842"/>
    </source>
</evidence>
<dbReference type="PANTHER" id="PTHR11556:SF18">
    <property type="entry name" value="FRUCTOSE-BISPHOSPHATASE"/>
    <property type="match status" value="1"/>
</dbReference>
<comment type="caution">
    <text evidence="12">The sequence shown here is derived from an EMBL/GenBank/DDBJ whole genome shotgun (WGS) entry which is preliminary data.</text>
</comment>
<keyword evidence="13" id="KW-1185">Reference proteome</keyword>
<sequence length="544" mass="60131">MVEAILLTQSSHILFSNSRFTSHLSPLHLRHSHHHHHRRHNTGFNLRVRCEAAARSTTVSSAEIKKKQRKSVYEIESLTTWLLKQEQAGHIDAELTIVLSSISLACKQIASLLQRSSIVNLTGAHGTVNIQGEHQKKLDVISNEKFKKQEFETSNYRLPSLRVSFDLHLHHSLLENYGEASIDGPQFCFQALSSCPICHNIPIARCQPHLITQESSIACLTGLGSPFEQPSAFSFDFDLILKKTQPNRAQNFGQSGAVSSVLVLVMSSSEIVDQNMQVFCNCLRSSGRTGIIASEEEDVPVAVEETYSGNYVVVFDPIDGSANIDTALTTGSIFGIYGPDEQCLLNLDDDSTLGQEEQKCIISVCQPGSNLLAAGYCLYSSAVILTLSLGRGVFGFTLDPGYGEFVLTHEDIKIPKTGKIYSFNEGNYDLWDDKLKKYLNHLKQPGANGKPYSGRYIGCLVGEIHRMLLCGGVYGNPKSKNAKNGNLRLLYECAPMSYLVEQAGGKAIDGHQRILEIKPTQIHQRSSIFIGSPDEIEKLEKYLA</sequence>
<dbReference type="Gene3D" id="3.40.190.80">
    <property type="match status" value="1"/>
</dbReference>
<dbReference type="GO" id="GO:0005829">
    <property type="term" value="C:cytosol"/>
    <property type="evidence" value="ECO:0007669"/>
    <property type="project" value="TreeGrafter"/>
</dbReference>
<keyword evidence="6" id="KW-0378">Hydrolase</keyword>
<dbReference type="HAMAP" id="MF_01855">
    <property type="entry name" value="FBPase_class1"/>
    <property type="match status" value="1"/>
</dbReference>
<dbReference type="FunFam" id="3.40.190.80:FF:000001">
    <property type="entry name" value="Fructose-1,6-bisphosphatase class 1"/>
    <property type="match status" value="1"/>
</dbReference>
<keyword evidence="8" id="KW-0119">Carbohydrate metabolism</keyword>
<dbReference type="GO" id="GO:0006094">
    <property type="term" value="P:gluconeogenesis"/>
    <property type="evidence" value="ECO:0007669"/>
    <property type="project" value="TreeGrafter"/>
</dbReference>
<proteinExistence type="inferred from homology"/>
<dbReference type="AlphaFoldDB" id="A0A7J7GK55"/>
<dbReference type="GO" id="GO:0046872">
    <property type="term" value="F:metal ion binding"/>
    <property type="evidence" value="ECO:0007669"/>
    <property type="project" value="UniProtKB-KW"/>
</dbReference>
<gene>
    <name evidence="12" type="ORF">HYC85_022044</name>
</gene>
<dbReference type="PIRSF" id="PIRSF000904">
    <property type="entry name" value="FBPtase_SBPase"/>
    <property type="match status" value="1"/>
</dbReference>
<dbReference type="Proteomes" id="UP000593564">
    <property type="component" value="Unassembled WGS sequence"/>
</dbReference>
<evidence type="ECO:0000313" key="13">
    <source>
        <dbReference type="Proteomes" id="UP000593564"/>
    </source>
</evidence>
<accession>A0A7J7GK55</accession>
<evidence type="ECO:0000313" key="12">
    <source>
        <dbReference type="EMBL" id="KAF5940877.1"/>
    </source>
</evidence>
<name>A0A7J7GK55_CAMSI</name>
<feature type="domain" description="Fructose-1-6-bisphosphatase class 1 C-terminal" evidence="11">
    <location>
        <begin position="414"/>
        <end position="543"/>
    </location>
</feature>
<protein>
    <recommendedName>
        <fullName evidence="4">fructose-bisphosphatase</fullName>
        <ecNumber evidence="4">3.1.3.11</ecNumber>
    </recommendedName>
    <alternativeName>
        <fullName evidence="9">D-fructose-1,6-bisphosphate 1-phosphohydrolase</fullName>
    </alternativeName>
</protein>
<dbReference type="CDD" id="cd00354">
    <property type="entry name" value="FBPase"/>
    <property type="match status" value="1"/>
</dbReference>
<dbReference type="PANTHER" id="PTHR11556">
    <property type="entry name" value="FRUCTOSE-1,6-BISPHOSPHATASE-RELATED"/>
    <property type="match status" value="1"/>
</dbReference>
<dbReference type="EMBL" id="JACBKZ010000010">
    <property type="protein sequence ID" value="KAF5940877.1"/>
    <property type="molecule type" value="Genomic_DNA"/>
</dbReference>
<evidence type="ECO:0000256" key="3">
    <source>
        <dbReference type="ARBA" id="ARBA00010941"/>
    </source>
</evidence>
<dbReference type="GO" id="GO:0005986">
    <property type="term" value="P:sucrose biosynthetic process"/>
    <property type="evidence" value="ECO:0007669"/>
    <property type="project" value="TreeGrafter"/>
</dbReference>
<evidence type="ECO:0000256" key="6">
    <source>
        <dbReference type="ARBA" id="ARBA00022801"/>
    </source>
</evidence>
<evidence type="ECO:0000259" key="11">
    <source>
        <dbReference type="Pfam" id="PF18913"/>
    </source>
</evidence>
<evidence type="ECO:0000256" key="1">
    <source>
        <dbReference type="ARBA" id="ARBA00001273"/>
    </source>
</evidence>
<dbReference type="InterPro" id="IPR033391">
    <property type="entry name" value="FBPase_N"/>
</dbReference>
<keyword evidence="5" id="KW-0479">Metal-binding</keyword>
<comment type="cofactor">
    <cofactor evidence="2">
        <name>Mg(2+)</name>
        <dbReference type="ChEBI" id="CHEBI:18420"/>
    </cofactor>
</comment>
<dbReference type="GO" id="GO:0030388">
    <property type="term" value="P:fructose 1,6-bisphosphate metabolic process"/>
    <property type="evidence" value="ECO:0007669"/>
    <property type="project" value="UniProtKB-ARBA"/>
</dbReference>
<reference evidence="13" key="1">
    <citation type="journal article" date="2020" name="Nat. Commun.">
        <title>Genome assembly of wild tea tree DASZ reveals pedigree and selection history of tea varieties.</title>
        <authorList>
            <person name="Zhang W."/>
            <person name="Zhang Y."/>
            <person name="Qiu H."/>
            <person name="Guo Y."/>
            <person name="Wan H."/>
            <person name="Zhang X."/>
            <person name="Scossa F."/>
            <person name="Alseekh S."/>
            <person name="Zhang Q."/>
            <person name="Wang P."/>
            <person name="Xu L."/>
            <person name="Schmidt M.H."/>
            <person name="Jia X."/>
            <person name="Li D."/>
            <person name="Zhu A."/>
            <person name="Guo F."/>
            <person name="Chen W."/>
            <person name="Ni D."/>
            <person name="Usadel B."/>
            <person name="Fernie A.R."/>
            <person name="Wen W."/>
        </authorList>
    </citation>
    <scope>NUCLEOTIDE SEQUENCE [LARGE SCALE GENOMIC DNA]</scope>
    <source>
        <strain evidence="13">cv. G240</strain>
    </source>
</reference>
<evidence type="ECO:0000256" key="2">
    <source>
        <dbReference type="ARBA" id="ARBA00001946"/>
    </source>
</evidence>
<dbReference type="GO" id="GO:0006000">
    <property type="term" value="P:fructose metabolic process"/>
    <property type="evidence" value="ECO:0007669"/>
    <property type="project" value="TreeGrafter"/>
</dbReference>